<sequence>MAPRGRTRAAAPPLWLLAAASLLIAAAARPGAGGCTSALISLSPCVDYMSGNGATALARCCSQLRSVARSRPQCCAALRVDQTRELSLTAACGVQTWGVRGGCGGQR</sequence>
<dbReference type="Pfam" id="PF14368">
    <property type="entry name" value="LTP_2"/>
    <property type="match status" value="1"/>
</dbReference>
<dbReference type="PANTHER" id="PTHR33044">
    <property type="entry name" value="BIFUNCTIONAL INHIBITOR/LIPID-TRANSFER PROTEIN/SEED STORAGE 2S ALBUMIN SUPERFAMILY PROTEIN-RELATED"/>
    <property type="match status" value="1"/>
</dbReference>
<comment type="similarity">
    <text evidence="1">Belongs to the plant LTP family.</text>
</comment>
<dbReference type="OrthoDB" id="911994at2759"/>
<evidence type="ECO:0000256" key="5">
    <source>
        <dbReference type="SAM" id="SignalP"/>
    </source>
</evidence>
<accession>A0A2T7C2C9</accession>
<organism evidence="7 8">
    <name type="scientific">Panicum hallii var. hallii</name>
    <dbReference type="NCBI Taxonomy" id="1504633"/>
    <lineage>
        <taxon>Eukaryota</taxon>
        <taxon>Viridiplantae</taxon>
        <taxon>Streptophyta</taxon>
        <taxon>Embryophyta</taxon>
        <taxon>Tracheophyta</taxon>
        <taxon>Spermatophyta</taxon>
        <taxon>Magnoliopsida</taxon>
        <taxon>Liliopsida</taxon>
        <taxon>Poales</taxon>
        <taxon>Poaceae</taxon>
        <taxon>PACMAD clade</taxon>
        <taxon>Panicoideae</taxon>
        <taxon>Panicodae</taxon>
        <taxon>Paniceae</taxon>
        <taxon>Panicinae</taxon>
        <taxon>Panicum</taxon>
        <taxon>Panicum sect. Panicum</taxon>
    </lineage>
</organism>
<feature type="signal peptide" evidence="5">
    <location>
        <begin position="1"/>
        <end position="28"/>
    </location>
</feature>
<dbReference type="InterPro" id="IPR043325">
    <property type="entry name" value="LTSS"/>
</dbReference>
<name>A0A2T7C2C9_9POAL</name>
<feature type="domain" description="Bifunctional inhibitor/plant lipid transfer protein/seed storage helical" evidence="6">
    <location>
        <begin position="26"/>
        <end position="96"/>
    </location>
</feature>
<protein>
    <recommendedName>
        <fullName evidence="6">Bifunctional inhibitor/plant lipid transfer protein/seed storage helical domain-containing protein</fullName>
    </recommendedName>
</protein>
<dbReference type="EMBL" id="CM009757">
    <property type="protein sequence ID" value="PUZ37499.1"/>
    <property type="molecule type" value="Genomic_DNA"/>
</dbReference>
<dbReference type="Gene3D" id="1.10.110.10">
    <property type="entry name" value="Plant lipid-transfer and hydrophobic proteins"/>
    <property type="match status" value="1"/>
</dbReference>
<feature type="chain" id="PRO_5015668435" description="Bifunctional inhibitor/plant lipid transfer protein/seed storage helical domain-containing protein" evidence="5">
    <location>
        <begin position="29"/>
        <end position="107"/>
    </location>
</feature>
<reference evidence="7 8" key="1">
    <citation type="submission" date="2018-04" db="EMBL/GenBank/DDBJ databases">
        <title>WGS assembly of Panicum hallii var. hallii HAL2.</title>
        <authorList>
            <person name="Lovell J."/>
            <person name="Jenkins J."/>
            <person name="Lowry D."/>
            <person name="Mamidi S."/>
            <person name="Sreedasyam A."/>
            <person name="Weng X."/>
            <person name="Barry K."/>
            <person name="Bonette J."/>
            <person name="Campitelli B."/>
            <person name="Daum C."/>
            <person name="Gordon S."/>
            <person name="Gould B."/>
            <person name="Lipzen A."/>
            <person name="MacQueen A."/>
            <person name="Palacio-Mejia J."/>
            <person name="Plott C."/>
            <person name="Shakirov E."/>
            <person name="Shu S."/>
            <person name="Yoshinaga Y."/>
            <person name="Zane M."/>
            <person name="Rokhsar D."/>
            <person name="Grimwood J."/>
            <person name="Schmutz J."/>
            <person name="Juenger T."/>
        </authorList>
    </citation>
    <scope>NUCLEOTIDE SEQUENCE [LARGE SCALE GENOMIC DNA]</scope>
    <source>
        <strain evidence="8">cv. HAL2</strain>
    </source>
</reference>
<evidence type="ECO:0000313" key="7">
    <source>
        <dbReference type="EMBL" id="PUZ37499.1"/>
    </source>
</evidence>
<dbReference type="SUPFAM" id="SSF47699">
    <property type="entry name" value="Bifunctional inhibitor/lipid-transfer protein/seed storage 2S albumin"/>
    <property type="match status" value="1"/>
</dbReference>
<dbReference type="InterPro" id="IPR036312">
    <property type="entry name" value="Bifun_inhib/LTP/seed_sf"/>
</dbReference>
<evidence type="ECO:0000313" key="8">
    <source>
        <dbReference type="Proteomes" id="UP000244336"/>
    </source>
</evidence>
<dbReference type="InterPro" id="IPR016140">
    <property type="entry name" value="Bifunc_inhib/LTP/seed_store"/>
</dbReference>
<keyword evidence="8" id="KW-1185">Reference proteome</keyword>
<evidence type="ECO:0000259" key="6">
    <source>
        <dbReference type="Pfam" id="PF14368"/>
    </source>
</evidence>
<dbReference type="AlphaFoldDB" id="A0A2T7C2C9"/>
<proteinExistence type="inferred from homology"/>
<evidence type="ECO:0000256" key="1">
    <source>
        <dbReference type="ARBA" id="ARBA00009748"/>
    </source>
</evidence>
<gene>
    <name evidence="7" type="ORF">GQ55_9G124600</name>
</gene>
<keyword evidence="3" id="KW-1015">Disulfide bond</keyword>
<evidence type="ECO:0000256" key="4">
    <source>
        <dbReference type="ARBA" id="ARBA00023180"/>
    </source>
</evidence>
<dbReference type="CDD" id="cd00010">
    <property type="entry name" value="AAI_LTSS"/>
    <property type="match status" value="1"/>
</dbReference>
<evidence type="ECO:0000256" key="2">
    <source>
        <dbReference type="ARBA" id="ARBA00022729"/>
    </source>
</evidence>
<dbReference type="Proteomes" id="UP000244336">
    <property type="component" value="Chromosome 9"/>
</dbReference>
<dbReference type="Gramene" id="PUZ37499">
    <property type="protein sequence ID" value="PUZ37499"/>
    <property type="gene ID" value="GQ55_9G124600"/>
</dbReference>
<keyword evidence="2 5" id="KW-0732">Signal</keyword>
<dbReference type="STRING" id="1504633.A0A2T7C2C9"/>
<keyword evidence="4" id="KW-0325">Glycoprotein</keyword>
<evidence type="ECO:0000256" key="3">
    <source>
        <dbReference type="ARBA" id="ARBA00023157"/>
    </source>
</evidence>